<dbReference type="Ensembl" id="ENSKMAT00000006860.1">
    <property type="protein sequence ID" value="ENSKMAP00000006750.1"/>
    <property type="gene ID" value="ENSKMAG00000005093.1"/>
</dbReference>
<name>A0A3Q2ZU96_KRYMA</name>
<dbReference type="AlphaFoldDB" id="A0A3Q2ZU96"/>
<protein>
    <submittedName>
        <fullName evidence="2">Uncharacterized protein</fullName>
    </submittedName>
</protein>
<feature type="compositionally biased region" description="Low complexity" evidence="1">
    <location>
        <begin position="81"/>
        <end position="97"/>
    </location>
</feature>
<accession>A0A3Q2ZU96</accession>
<evidence type="ECO:0000313" key="3">
    <source>
        <dbReference type="Proteomes" id="UP000264800"/>
    </source>
</evidence>
<feature type="region of interest" description="Disordered" evidence="1">
    <location>
        <begin position="81"/>
        <end position="102"/>
    </location>
</feature>
<reference evidence="2" key="1">
    <citation type="submission" date="2025-08" db="UniProtKB">
        <authorList>
            <consortium name="Ensembl"/>
        </authorList>
    </citation>
    <scope>IDENTIFICATION</scope>
</reference>
<evidence type="ECO:0000256" key="1">
    <source>
        <dbReference type="SAM" id="MobiDB-lite"/>
    </source>
</evidence>
<proteinExistence type="predicted"/>
<organism evidence="2 3">
    <name type="scientific">Kryptolebias marmoratus</name>
    <name type="common">Mangrove killifish</name>
    <name type="synonym">Rivulus marmoratus</name>
    <dbReference type="NCBI Taxonomy" id="37003"/>
    <lineage>
        <taxon>Eukaryota</taxon>
        <taxon>Metazoa</taxon>
        <taxon>Chordata</taxon>
        <taxon>Craniata</taxon>
        <taxon>Vertebrata</taxon>
        <taxon>Euteleostomi</taxon>
        <taxon>Actinopterygii</taxon>
        <taxon>Neopterygii</taxon>
        <taxon>Teleostei</taxon>
        <taxon>Neoteleostei</taxon>
        <taxon>Acanthomorphata</taxon>
        <taxon>Ovalentaria</taxon>
        <taxon>Atherinomorphae</taxon>
        <taxon>Cyprinodontiformes</taxon>
        <taxon>Rivulidae</taxon>
        <taxon>Kryptolebias</taxon>
    </lineage>
</organism>
<evidence type="ECO:0000313" key="2">
    <source>
        <dbReference type="Ensembl" id="ENSKMAP00000006750.1"/>
    </source>
</evidence>
<keyword evidence="3" id="KW-1185">Reference proteome</keyword>
<sequence>MSLLGASPFLSRAARRTAGGAGFQRGQSPDACWENTCVKHSEDKKGKVLSFYSCLSPDCFQNRTRFIIYKTLYYSLQRSTRSVTASSTRAAPRSWTSGTKHPRFEKPQVLNLTEGRTSC</sequence>
<reference evidence="2" key="2">
    <citation type="submission" date="2025-09" db="UniProtKB">
        <authorList>
            <consortium name="Ensembl"/>
        </authorList>
    </citation>
    <scope>IDENTIFICATION</scope>
</reference>
<dbReference type="Proteomes" id="UP000264800">
    <property type="component" value="Unplaced"/>
</dbReference>